<dbReference type="GO" id="GO:0005840">
    <property type="term" value="C:ribosome"/>
    <property type="evidence" value="ECO:0007669"/>
    <property type="project" value="UniProtKB-KW"/>
</dbReference>
<dbReference type="Gene3D" id="3.40.50.300">
    <property type="entry name" value="P-loop containing nucleotide triphosphate hydrolases"/>
    <property type="match status" value="1"/>
</dbReference>
<name>A0A0A5I494_PHOS4</name>
<dbReference type="Proteomes" id="UP000030451">
    <property type="component" value="Unassembled WGS sequence"/>
</dbReference>
<sequence>MIQFQTTSRSVSKFNVLAQPTQPMNIDDTVLYRLASLSHQKQWILFTAECPRPDYEQFASYNVSCKKIIQMRASQTQSEVEIVTKAIQSGNASAVVASNQISELDQALLTDLANQFQCAVFFVEGRSFQYH</sequence>
<dbReference type="Pfam" id="PF03846">
    <property type="entry name" value="SulA"/>
    <property type="match status" value="1"/>
</dbReference>
<reference evidence="1 2" key="1">
    <citation type="submission" date="2014-10" db="EMBL/GenBank/DDBJ databases">
        <title>Genome sequencing of Vibrio sinaloensis T08.</title>
        <authorList>
            <person name="Chan K.-G."/>
            <person name="Mohamad N.I."/>
        </authorList>
    </citation>
    <scope>NUCLEOTIDE SEQUENCE [LARGE SCALE GENOMIC DNA]</scope>
    <source>
        <strain evidence="1 2">T08</strain>
    </source>
</reference>
<dbReference type="InterPro" id="IPR004596">
    <property type="entry name" value="Cell_div_suppressor_SulA"/>
</dbReference>
<dbReference type="SUPFAM" id="SSF52540">
    <property type="entry name" value="P-loop containing nucleoside triphosphate hydrolases"/>
    <property type="match status" value="1"/>
</dbReference>
<dbReference type="AlphaFoldDB" id="A0A0A5I494"/>
<comment type="caution">
    <text evidence="1">The sequence shown here is derived from an EMBL/GenBank/DDBJ whole genome shotgun (WGS) entry which is preliminary data.</text>
</comment>
<dbReference type="GO" id="GO:0051782">
    <property type="term" value="P:negative regulation of cell division"/>
    <property type="evidence" value="ECO:0007669"/>
    <property type="project" value="InterPro"/>
</dbReference>
<dbReference type="GO" id="GO:0009432">
    <property type="term" value="P:SOS response"/>
    <property type="evidence" value="ECO:0007669"/>
    <property type="project" value="InterPro"/>
</dbReference>
<proteinExistence type="predicted"/>
<evidence type="ECO:0000313" key="2">
    <source>
        <dbReference type="Proteomes" id="UP000030451"/>
    </source>
</evidence>
<organism evidence="1 2">
    <name type="scientific">Photobacterium sp. (strain ATCC 43367)</name>
    <dbReference type="NCBI Taxonomy" id="379097"/>
    <lineage>
        <taxon>Bacteria</taxon>
        <taxon>Pseudomonadati</taxon>
        <taxon>Pseudomonadota</taxon>
        <taxon>Gammaproteobacteria</taxon>
        <taxon>Vibrionales</taxon>
        <taxon>Vibrionaceae</taxon>
        <taxon>Vibrio</taxon>
        <taxon>Vibrio oreintalis group</taxon>
    </lineage>
</organism>
<dbReference type="InterPro" id="IPR027417">
    <property type="entry name" value="P-loop_NTPase"/>
</dbReference>
<evidence type="ECO:0000313" key="1">
    <source>
        <dbReference type="EMBL" id="KGY10676.1"/>
    </source>
</evidence>
<gene>
    <name evidence="1" type="ORF">NM06_01065</name>
</gene>
<dbReference type="EMBL" id="JRWP01000002">
    <property type="protein sequence ID" value="KGY10676.1"/>
    <property type="molecule type" value="Genomic_DNA"/>
</dbReference>
<keyword evidence="1" id="KW-0689">Ribosomal protein</keyword>
<dbReference type="RefSeq" id="WP_038187035.1">
    <property type="nucleotide sequence ID" value="NZ_JRWP01000002.1"/>
</dbReference>
<dbReference type="STRING" id="379097.SE23_10790"/>
<protein>
    <submittedName>
        <fullName evidence="1">50S ribosomal protein L7ae</fullName>
    </submittedName>
</protein>
<dbReference type="OrthoDB" id="5898548at2"/>
<keyword evidence="1" id="KW-0687">Ribonucleoprotein</keyword>
<accession>A0A0A5I494</accession>